<feature type="region of interest" description="Disordered" evidence="1">
    <location>
        <begin position="177"/>
        <end position="213"/>
    </location>
</feature>
<sequence>MSKLVQKLKKKETPDDDWWYDHFTPYTLEAGARLESKVWKILNREERGTFDPAARTGYFFRTPLSQAKTSYTKFDSEMIEELYSNTDSLFKNMSQSTCQELVGFARSELGSLSGRLIAPKFKSSLREFRQRDHPESEFCAELSDQLAYCPNCYQRPILFHVTRDTHFMERHLYYHQQRSEEERQDHHRIEQKSEEERQEHHRIEQKSERERQEYHKIERALLSGEIARALLSWKNSG</sequence>
<evidence type="ECO:0000313" key="3">
    <source>
        <dbReference type="Proteomes" id="UP000664521"/>
    </source>
</evidence>
<keyword evidence="3" id="KW-1185">Reference proteome</keyword>
<protein>
    <submittedName>
        <fullName evidence="2">Uncharacterized protein</fullName>
    </submittedName>
</protein>
<dbReference type="Proteomes" id="UP000664521">
    <property type="component" value="Unassembled WGS sequence"/>
</dbReference>
<organism evidence="2 3">
    <name type="scientific">Heterodermia speciosa</name>
    <dbReference type="NCBI Taxonomy" id="116794"/>
    <lineage>
        <taxon>Eukaryota</taxon>
        <taxon>Fungi</taxon>
        <taxon>Dikarya</taxon>
        <taxon>Ascomycota</taxon>
        <taxon>Pezizomycotina</taxon>
        <taxon>Lecanoromycetes</taxon>
        <taxon>OSLEUM clade</taxon>
        <taxon>Lecanoromycetidae</taxon>
        <taxon>Caliciales</taxon>
        <taxon>Physciaceae</taxon>
        <taxon>Heterodermia</taxon>
    </lineage>
</organism>
<dbReference type="EMBL" id="CAJPDS010000100">
    <property type="protein sequence ID" value="CAF9937321.1"/>
    <property type="molecule type" value="Genomic_DNA"/>
</dbReference>
<evidence type="ECO:0000256" key="1">
    <source>
        <dbReference type="SAM" id="MobiDB-lite"/>
    </source>
</evidence>
<dbReference type="AlphaFoldDB" id="A0A8H3G704"/>
<reference evidence="2" key="1">
    <citation type="submission" date="2021-03" db="EMBL/GenBank/DDBJ databases">
        <authorList>
            <person name="Tagirdzhanova G."/>
        </authorList>
    </citation>
    <scope>NUCLEOTIDE SEQUENCE</scope>
</reference>
<gene>
    <name evidence="2" type="ORF">HETSPECPRED_000494</name>
</gene>
<name>A0A8H3G704_9LECA</name>
<proteinExistence type="predicted"/>
<comment type="caution">
    <text evidence="2">The sequence shown here is derived from an EMBL/GenBank/DDBJ whole genome shotgun (WGS) entry which is preliminary data.</text>
</comment>
<evidence type="ECO:0000313" key="2">
    <source>
        <dbReference type="EMBL" id="CAF9937321.1"/>
    </source>
</evidence>
<accession>A0A8H3G704</accession>